<accession>A0AAW1S3N2</accession>
<keyword evidence="9" id="KW-1185">Reference proteome</keyword>
<evidence type="ECO:0000313" key="9">
    <source>
        <dbReference type="Proteomes" id="UP001438707"/>
    </source>
</evidence>
<feature type="compositionally biased region" description="Basic and acidic residues" evidence="6">
    <location>
        <begin position="354"/>
        <end position="368"/>
    </location>
</feature>
<dbReference type="PANTHER" id="PTHR32467">
    <property type="entry name" value="AP2-LIKE ETHYLENE-RESPONSIVE TRANSCRIPTION FACTOR"/>
    <property type="match status" value="1"/>
</dbReference>
<feature type="compositionally biased region" description="Low complexity" evidence="6">
    <location>
        <begin position="369"/>
        <end position="382"/>
    </location>
</feature>
<protein>
    <recommendedName>
        <fullName evidence="7">AP2/ERF domain-containing protein</fullName>
    </recommendedName>
</protein>
<organism evidence="8 9">
    <name type="scientific">Apatococcus lobatus</name>
    <dbReference type="NCBI Taxonomy" id="904363"/>
    <lineage>
        <taxon>Eukaryota</taxon>
        <taxon>Viridiplantae</taxon>
        <taxon>Chlorophyta</taxon>
        <taxon>core chlorophytes</taxon>
        <taxon>Trebouxiophyceae</taxon>
        <taxon>Chlorellales</taxon>
        <taxon>Chlorellaceae</taxon>
        <taxon>Apatococcus</taxon>
    </lineage>
</organism>
<gene>
    <name evidence="8" type="ORF">WJX74_005866</name>
</gene>
<dbReference type="Gene3D" id="3.30.730.10">
    <property type="entry name" value="AP2/ERF domain"/>
    <property type="match status" value="2"/>
</dbReference>
<evidence type="ECO:0000256" key="3">
    <source>
        <dbReference type="ARBA" id="ARBA00023125"/>
    </source>
</evidence>
<dbReference type="GO" id="GO:0003677">
    <property type="term" value="F:DNA binding"/>
    <property type="evidence" value="ECO:0007669"/>
    <property type="project" value="UniProtKB-KW"/>
</dbReference>
<evidence type="ECO:0000256" key="2">
    <source>
        <dbReference type="ARBA" id="ARBA00023015"/>
    </source>
</evidence>
<dbReference type="AlphaFoldDB" id="A0AAW1S3N2"/>
<feature type="region of interest" description="Disordered" evidence="6">
    <location>
        <begin position="127"/>
        <end position="151"/>
    </location>
</feature>
<evidence type="ECO:0000256" key="6">
    <source>
        <dbReference type="SAM" id="MobiDB-lite"/>
    </source>
</evidence>
<evidence type="ECO:0000259" key="7">
    <source>
        <dbReference type="PROSITE" id="PS51032"/>
    </source>
</evidence>
<dbReference type="PROSITE" id="PS51032">
    <property type="entry name" value="AP2_ERF"/>
    <property type="match status" value="2"/>
</dbReference>
<proteinExistence type="predicted"/>
<name>A0AAW1S3N2_9CHLO</name>
<evidence type="ECO:0000256" key="1">
    <source>
        <dbReference type="ARBA" id="ARBA00004123"/>
    </source>
</evidence>
<keyword evidence="2" id="KW-0805">Transcription regulation</keyword>
<dbReference type="GO" id="GO:0003700">
    <property type="term" value="F:DNA-binding transcription factor activity"/>
    <property type="evidence" value="ECO:0007669"/>
    <property type="project" value="InterPro"/>
</dbReference>
<feature type="domain" description="AP2/ERF" evidence="7">
    <location>
        <begin position="497"/>
        <end position="559"/>
    </location>
</feature>
<dbReference type="GO" id="GO:0005634">
    <property type="term" value="C:nucleus"/>
    <property type="evidence" value="ECO:0007669"/>
    <property type="project" value="UniProtKB-SubCell"/>
</dbReference>
<dbReference type="InterPro" id="IPR036955">
    <property type="entry name" value="AP2/ERF_dom_sf"/>
</dbReference>
<dbReference type="SUPFAM" id="SSF54171">
    <property type="entry name" value="DNA-binding domain"/>
    <property type="match status" value="2"/>
</dbReference>
<comment type="subcellular location">
    <subcellularLocation>
        <location evidence="1">Nucleus</location>
    </subcellularLocation>
</comment>
<feature type="region of interest" description="Disordered" evidence="6">
    <location>
        <begin position="323"/>
        <end position="414"/>
    </location>
</feature>
<dbReference type="InterPro" id="IPR001471">
    <property type="entry name" value="AP2/ERF_dom"/>
</dbReference>
<evidence type="ECO:0000256" key="5">
    <source>
        <dbReference type="ARBA" id="ARBA00023242"/>
    </source>
</evidence>
<keyword evidence="3" id="KW-0238">DNA-binding</keyword>
<sequence length="637" mass="69472">MSNAPPGVGEAFDNVLSSFRQPLSLSEAPPSVQPPGDLFRTYDAAADAAQSAFDLAERLAVRDPQERAAAPGPASAGLLQPEPLIPGPQQLAIEPWTGQAQAFQLPAEASQVSGPFTGNWRFRPSNDSCAAERPSLPEPLPEFSAAPQRLPPGRRTTEILLKAIKCLINFAARNQPQQAALLSAGAQHFPALPEALAAEPGHQLTAVANQASAPLIQAFYPPVVPTLSSGQGRSRPTHKRTYSWLVSKGSSLEDLSLKLPKREHRPPVQAQSSFFTGLSQISFGHDLPQAATLDALDLGQSALPSFPPEQHLEPLLEEVCDEHGLDNQDGDELYMPGQRRRSKRQHYGLSSHARRYESPDSLHQDRQSHQLQQSQQQQQHHSPVARSAGAPAPHGLFNSLKRQPGSPCSSPFRGVSKHRLTQRWEASLWLSGKQLYLGGFEREEDAARAYDIAALACKGAMVATNFDSSEYSEELDAVRGCSKEEMVAYVRRRSSAFSRGKSRFRGVSGHAGRWEARIGAFAGRKNVSFGIHDTEEKAARQYDRALIIEKGRAAKTNFPVIDYIEEVANYRSYLLEKCGTDEGPAVHAIASTQTLPFDPTNPEESNEVKEPVKAKGGRPRSHTAAIIYAEQLRAALS</sequence>
<dbReference type="CDD" id="cd00018">
    <property type="entry name" value="AP2"/>
    <property type="match status" value="2"/>
</dbReference>
<dbReference type="InterPro" id="IPR016177">
    <property type="entry name" value="DNA-bd_dom_sf"/>
</dbReference>
<feature type="region of interest" description="Disordered" evidence="6">
    <location>
        <begin position="63"/>
        <end position="86"/>
    </location>
</feature>
<evidence type="ECO:0000256" key="4">
    <source>
        <dbReference type="ARBA" id="ARBA00023163"/>
    </source>
</evidence>
<feature type="compositionally biased region" description="Low complexity" evidence="6">
    <location>
        <begin position="68"/>
        <end position="79"/>
    </location>
</feature>
<reference evidence="8 9" key="1">
    <citation type="journal article" date="2024" name="Nat. Commun.">
        <title>Phylogenomics reveals the evolutionary origins of lichenization in chlorophyte algae.</title>
        <authorList>
            <person name="Puginier C."/>
            <person name="Libourel C."/>
            <person name="Otte J."/>
            <person name="Skaloud P."/>
            <person name="Haon M."/>
            <person name="Grisel S."/>
            <person name="Petersen M."/>
            <person name="Berrin J.G."/>
            <person name="Delaux P.M."/>
            <person name="Dal Grande F."/>
            <person name="Keller J."/>
        </authorList>
    </citation>
    <scope>NUCLEOTIDE SEQUENCE [LARGE SCALE GENOMIC DNA]</scope>
    <source>
        <strain evidence="8 9">SAG 2145</strain>
    </source>
</reference>
<dbReference type="PANTHER" id="PTHR32467:SF90">
    <property type="entry name" value="AP2-LIKE ETHYLENE-RESPONSIVE TRANSCRIPTION FACTOR AIL1"/>
    <property type="match status" value="1"/>
</dbReference>
<evidence type="ECO:0000313" key="8">
    <source>
        <dbReference type="EMBL" id="KAK9840227.1"/>
    </source>
</evidence>
<keyword evidence="4" id="KW-0804">Transcription</keyword>
<feature type="domain" description="AP2/ERF" evidence="7">
    <location>
        <begin position="411"/>
        <end position="467"/>
    </location>
</feature>
<dbReference type="Proteomes" id="UP001438707">
    <property type="component" value="Unassembled WGS sequence"/>
</dbReference>
<dbReference type="SMART" id="SM00380">
    <property type="entry name" value="AP2"/>
    <property type="match status" value="2"/>
</dbReference>
<feature type="region of interest" description="Disordered" evidence="6">
    <location>
        <begin position="594"/>
        <end position="620"/>
    </location>
</feature>
<dbReference type="EMBL" id="JALJOS010000004">
    <property type="protein sequence ID" value="KAK9840227.1"/>
    <property type="molecule type" value="Genomic_DNA"/>
</dbReference>
<keyword evidence="5" id="KW-0539">Nucleus</keyword>
<comment type="caution">
    <text evidence="8">The sequence shown here is derived from an EMBL/GenBank/DDBJ whole genome shotgun (WGS) entry which is preliminary data.</text>
</comment>